<dbReference type="AlphaFoldDB" id="A0A0M0JVH1"/>
<comment type="subcellular location">
    <subcellularLocation>
        <location evidence="1">Plastid</location>
        <location evidence="1">Chloroplast</location>
    </subcellularLocation>
</comment>
<evidence type="ECO:0000256" key="3">
    <source>
        <dbReference type="ARBA" id="ARBA00022640"/>
    </source>
</evidence>
<organism evidence="4 5">
    <name type="scientific">Chrysochromulina tobinii</name>
    <dbReference type="NCBI Taxonomy" id="1460289"/>
    <lineage>
        <taxon>Eukaryota</taxon>
        <taxon>Haptista</taxon>
        <taxon>Haptophyta</taxon>
        <taxon>Prymnesiophyceae</taxon>
        <taxon>Prymnesiales</taxon>
        <taxon>Chrysochromulinaceae</taxon>
        <taxon>Chrysochromulina</taxon>
    </lineage>
</organism>
<dbReference type="GO" id="GO:0009507">
    <property type="term" value="C:chloroplast"/>
    <property type="evidence" value="ECO:0007669"/>
    <property type="project" value="UniProtKB-SubCell"/>
</dbReference>
<protein>
    <submittedName>
        <fullName evidence="4">Uncharacterized protein</fullName>
    </submittedName>
</protein>
<gene>
    <name evidence="4" type="ORF">Ctob_009796</name>
</gene>
<evidence type="ECO:0000256" key="1">
    <source>
        <dbReference type="ARBA" id="ARBA00004229"/>
    </source>
</evidence>
<evidence type="ECO:0000313" key="5">
    <source>
        <dbReference type="Proteomes" id="UP000037460"/>
    </source>
</evidence>
<keyword evidence="3" id="KW-0934">Plastid</keyword>
<evidence type="ECO:0000313" key="4">
    <source>
        <dbReference type="EMBL" id="KOO30342.1"/>
    </source>
</evidence>
<reference evidence="5" key="1">
    <citation type="journal article" date="2015" name="PLoS Genet.">
        <title>Genome Sequence and Transcriptome Analyses of Chrysochromulina tobin: Metabolic Tools for Enhanced Algal Fitness in the Prominent Order Prymnesiales (Haptophyceae).</title>
        <authorList>
            <person name="Hovde B.T."/>
            <person name="Deodato C.R."/>
            <person name="Hunsperger H.M."/>
            <person name="Ryken S.A."/>
            <person name="Yost W."/>
            <person name="Jha R.K."/>
            <person name="Patterson J."/>
            <person name="Monnat R.J. Jr."/>
            <person name="Barlow S.B."/>
            <person name="Starkenburg S.R."/>
            <person name="Cattolico R.A."/>
        </authorList>
    </citation>
    <scope>NUCLEOTIDE SEQUENCE</scope>
    <source>
        <strain evidence="5">CCMP291</strain>
    </source>
</reference>
<name>A0A0M0JVH1_9EUKA</name>
<sequence>MSADEPLKAVALSRDEIVAKLNHIPTFAIVNDDGQMVGLQDKDSGVFACCWFTDPDEAKALHEATRAANPDKKLKLVVAGMGGAFASCNGFSDNQKETEDLKTTDDDKVELRLQGTHGLVGNLKPKLLTLLEKQGIDPGCWTLPVFMCEELQSRAICPVFLHPADLAATWAKAGRDPAKLPENLTVMDLRMLVAAMQTDANAWSLIQFVGSAKAAELAMEIGKQAQPSGA</sequence>
<accession>A0A0M0JVH1</accession>
<proteinExistence type="predicted"/>
<dbReference type="EMBL" id="JWZX01002245">
    <property type="protein sequence ID" value="KOO30342.1"/>
    <property type="molecule type" value="Genomic_DNA"/>
</dbReference>
<keyword evidence="2" id="KW-0150">Chloroplast</keyword>
<dbReference type="InterPro" id="IPR007378">
    <property type="entry name" value="Tic22-like"/>
</dbReference>
<keyword evidence="5" id="KW-1185">Reference proteome</keyword>
<dbReference type="PANTHER" id="PTHR33926:SF4">
    <property type="entry name" value="PROTEIN TIC 22, CHLOROPLASTIC"/>
    <property type="match status" value="1"/>
</dbReference>
<dbReference type="Gene3D" id="3.40.1350.100">
    <property type="match status" value="2"/>
</dbReference>
<dbReference type="Proteomes" id="UP000037460">
    <property type="component" value="Unassembled WGS sequence"/>
</dbReference>
<comment type="caution">
    <text evidence="4">The sequence shown here is derived from an EMBL/GenBank/DDBJ whole genome shotgun (WGS) entry which is preliminary data.</text>
</comment>
<evidence type="ECO:0000256" key="2">
    <source>
        <dbReference type="ARBA" id="ARBA00022528"/>
    </source>
</evidence>
<dbReference type="GO" id="GO:0015031">
    <property type="term" value="P:protein transport"/>
    <property type="evidence" value="ECO:0007669"/>
    <property type="project" value="InterPro"/>
</dbReference>
<dbReference type="PANTHER" id="PTHR33926">
    <property type="entry name" value="PROTEIN TIC 22, CHLOROPLASTIC"/>
    <property type="match status" value="1"/>
</dbReference>